<comment type="caution">
    <text evidence="4">The sequence shown here is derived from an EMBL/GenBank/DDBJ whole genome shotgun (WGS) entry which is preliminary data.</text>
</comment>
<feature type="region of interest" description="Disordered" evidence="1">
    <location>
        <begin position="768"/>
        <end position="840"/>
    </location>
</feature>
<feature type="signal peptide" evidence="2">
    <location>
        <begin position="1"/>
        <end position="21"/>
    </location>
</feature>
<feature type="compositionally biased region" description="Basic and acidic residues" evidence="1">
    <location>
        <begin position="821"/>
        <end position="840"/>
    </location>
</feature>
<protein>
    <recommendedName>
        <fullName evidence="3">WSC domain-containing protein</fullName>
    </recommendedName>
</protein>
<dbReference type="Proteomes" id="UP001271007">
    <property type="component" value="Unassembled WGS sequence"/>
</dbReference>
<feature type="domain" description="WSC" evidence="3">
    <location>
        <begin position="380"/>
        <end position="480"/>
    </location>
</feature>
<dbReference type="PROSITE" id="PS51212">
    <property type="entry name" value="WSC"/>
    <property type="match status" value="3"/>
</dbReference>
<dbReference type="AlphaFoldDB" id="A0AAJ0GCD6"/>
<accession>A0AAJ0GCD6</accession>
<feature type="compositionally biased region" description="Acidic residues" evidence="1">
    <location>
        <begin position="811"/>
        <end position="820"/>
    </location>
</feature>
<dbReference type="SMART" id="SM00321">
    <property type="entry name" value="WSC"/>
    <property type="match status" value="3"/>
</dbReference>
<dbReference type="Pfam" id="PF01822">
    <property type="entry name" value="WSC"/>
    <property type="match status" value="3"/>
</dbReference>
<evidence type="ECO:0000313" key="5">
    <source>
        <dbReference type="Proteomes" id="UP001271007"/>
    </source>
</evidence>
<evidence type="ECO:0000256" key="2">
    <source>
        <dbReference type="SAM" id="SignalP"/>
    </source>
</evidence>
<dbReference type="InterPro" id="IPR002889">
    <property type="entry name" value="WSC_carb-bd"/>
</dbReference>
<feature type="chain" id="PRO_5042496978" description="WSC domain-containing protein" evidence="2">
    <location>
        <begin position="22"/>
        <end position="840"/>
    </location>
</feature>
<name>A0AAJ0GCD6_9PEZI</name>
<dbReference type="EMBL" id="JAWDJX010000014">
    <property type="protein sequence ID" value="KAK3053831.1"/>
    <property type="molecule type" value="Genomic_DNA"/>
</dbReference>
<dbReference type="PANTHER" id="PTHR43662:SF3">
    <property type="entry name" value="DOMAIN PROTEIN, PUTATIVE (AFU_ORTHOLOGUE AFUA_6G11970)-RELATED"/>
    <property type="match status" value="1"/>
</dbReference>
<dbReference type="PANTHER" id="PTHR43662">
    <property type="match status" value="1"/>
</dbReference>
<organism evidence="4 5">
    <name type="scientific">Extremus antarcticus</name>
    <dbReference type="NCBI Taxonomy" id="702011"/>
    <lineage>
        <taxon>Eukaryota</taxon>
        <taxon>Fungi</taxon>
        <taxon>Dikarya</taxon>
        <taxon>Ascomycota</taxon>
        <taxon>Pezizomycotina</taxon>
        <taxon>Dothideomycetes</taxon>
        <taxon>Dothideomycetidae</taxon>
        <taxon>Mycosphaerellales</taxon>
        <taxon>Extremaceae</taxon>
        <taxon>Extremus</taxon>
    </lineage>
</organism>
<keyword evidence="2" id="KW-0732">Signal</keyword>
<evidence type="ECO:0000259" key="3">
    <source>
        <dbReference type="PROSITE" id="PS51212"/>
    </source>
</evidence>
<proteinExistence type="predicted"/>
<gene>
    <name evidence="4" type="ORF">LTR09_005111</name>
</gene>
<feature type="compositionally biased region" description="Low complexity" evidence="1">
    <location>
        <begin position="776"/>
        <end position="785"/>
    </location>
</feature>
<dbReference type="Pfam" id="PF09362">
    <property type="entry name" value="DUF1996"/>
    <property type="match status" value="1"/>
</dbReference>
<dbReference type="InterPro" id="IPR018535">
    <property type="entry name" value="DUF1996"/>
</dbReference>
<keyword evidence="5" id="KW-1185">Reference proteome</keyword>
<feature type="domain" description="WSC" evidence="3">
    <location>
        <begin position="625"/>
        <end position="724"/>
    </location>
</feature>
<sequence length="840" mass="90699">MLSFVTIPSTLALLFLGGVDAFWRMNCGIIQTSRVDPLVNPGAVAAHAHSIVGGSNIGVNATFKSLLNSECTSCEIAADKSAYWTPILYYQYPNNTFLEVPHSGSVVYYLARGPNANTVIPYPKGFMILTGDKGLRSYDNYTMTWGNATYPGRPIADRISFVCLPDGPPLPEGRFMFNTTCANGMRAQIAFQSCWNGKDLYKTDNSHVAYLNDIDNGICPPDHPIQLPTLFIETNWAVSQVPGQTPQGRFVFSQGDPTGYGFHADFQNGWDTSVLAQATRDCLVPDNFGQISYCPALQASQTNGYPFNCPERPSQIDEPYHGLLDKLPGCITITEGPESAPAASMNCAANVPRSRIFATKDSTPRPTAVPVPGQNFGLPQQKYLGCYNDSANAIRTLNSLSTTNYTAMTVEYCQDYCMQNGYRLSGVEYAQECHCDNLINPTAISGSNQCTWNCGGTMTSGKGTQQFCGGLGVISVYNNTDPNFEETGDMSSTAGNAQPFSEPAPFASNYQGCYSDNSQSGRTLSGAFSQSGYNMTIEYCAAFCEQGDNGLGWQYYGLEFGSQCYCGNTISGGNTLLTQSTTPNNGTCSQRCPRAGAQICGGPSVISLYKSVKYVPPVNKPKIGKFVSKQCLLDPNTNGRSLQGASMTNAKLTEESCVKFCLGKGFHYAGMEYGAECYCGNSILTSAGGLQTSCDLDRIMTCGGDRTEYCGGPGPARWDDATDRKLLLAIIHIGGSGKSQLDQLAAMMGEGFTAEAIRQRYKKIRKDSEEQFGKLTTPTTATTTTPRKRGKAANGETPSKSATKRKTTDVTGDDDDEVEGESPRSKKQNIEKEHVFGDSD</sequence>
<feature type="domain" description="WSC" evidence="3">
    <location>
        <begin position="507"/>
        <end position="612"/>
    </location>
</feature>
<reference evidence="4" key="1">
    <citation type="submission" date="2023-04" db="EMBL/GenBank/DDBJ databases">
        <title>Black Yeasts Isolated from many extreme environments.</title>
        <authorList>
            <person name="Coleine C."/>
            <person name="Stajich J.E."/>
            <person name="Selbmann L."/>
        </authorList>
    </citation>
    <scope>NUCLEOTIDE SEQUENCE</scope>
    <source>
        <strain evidence="4">CCFEE 5312</strain>
    </source>
</reference>
<evidence type="ECO:0000313" key="4">
    <source>
        <dbReference type="EMBL" id="KAK3053831.1"/>
    </source>
</evidence>
<evidence type="ECO:0000256" key="1">
    <source>
        <dbReference type="SAM" id="MobiDB-lite"/>
    </source>
</evidence>